<dbReference type="PANTHER" id="PTHR34218:SF3">
    <property type="entry name" value="ACYL-HOMOSERINE LACTONE ACYLASE PVDQ"/>
    <property type="match status" value="1"/>
</dbReference>
<evidence type="ECO:0000256" key="4">
    <source>
        <dbReference type="ARBA" id="ARBA00023145"/>
    </source>
</evidence>
<evidence type="ECO:0000313" key="7">
    <source>
        <dbReference type="Proteomes" id="UP000838100"/>
    </source>
</evidence>
<dbReference type="InterPro" id="IPR043147">
    <property type="entry name" value="Penicillin_amidase_A-knob"/>
</dbReference>
<dbReference type="EC" id="3.5.1.-" evidence="6"/>
<dbReference type="Gene3D" id="2.30.120.10">
    <property type="match status" value="1"/>
</dbReference>
<evidence type="ECO:0000313" key="6">
    <source>
        <dbReference type="EMBL" id="CAH0991284.1"/>
    </source>
</evidence>
<reference evidence="6" key="1">
    <citation type="submission" date="2021-12" db="EMBL/GenBank/DDBJ databases">
        <authorList>
            <person name="Rodrigo-Torres L."/>
            <person name="Arahal R. D."/>
            <person name="Lucena T."/>
        </authorList>
    </citation>
    <scope>NUCLEOTIDE SEQUENCE</scope>
    <source>
        <strain evidence="6">CECT 8267</strain>
    </source>
</reference>
<keyword evidence="3 6" id="KW-0378">Hydrolase</keyword>
<dbReference type="SUPFAM" id="SSF56235">
    <property type="entry name" value="N-terminal nucleophile aminohydrolases (Ntn hydrolases)"/>
    <property type="match status" value="1"/>
</dbReference>
<protein>
    <submittedName>
        <fullName evidence="6">Aculeacin-A acylase</fullName>
        <ecNumber evidence="6">3.5.1.-</ecNumber>
    </submittedName>
</protein>
<accession>A0ABM9ADJ8</accession>
<dbReference type="Gene3D" id="1.10.439.10">
    <property type="entry name" value="Penicillin Amidohydrolase, domain 1"/>
    <property type="match status" value="1"/>
</dbReference>
<sequence>MLTAIRKPLPILIASLSLLLTACDNDNNNDTAMATITEGSKIAFDAKLYRTEGGVPHIVADDWGSIGYGTGYAAAQDHFCQQSRNILKFRGELAKYFGADDDADSENGNGNLDSDFFFKLLAAEGIYDADIDPEFDTLFTGYAAGFNRYIRDIGLNNITDQACAGAEWVIPMTADDVKKFHLTPAFLPNFASFILPAKPPESVAKVTKKSPQHPPKKDLSHAEASELLAMINSSYNPTDKGSNGVAIGKDLTEDNAGLLFANPHLDWLNFDFRMYAMHQIIPGVSNMLGANQAQRAHVGFGTNGSVAWTNTVSTSTAYMFYKLDLVPGNPMAYTFDGEEKTINKIDVTAEVLGEDSASHSFYKAGDNYMVGGRFPWMDGFGVSLRIANEGARGFQGGAMAMAQSTTVEELKTAVNSYQSTPGINTIAADSSGNTLYGDLGPVINFTEQQVTDCALYGGAMYAGNSSACVWNTDSDSTDQGLMGASKQPALIRSDYVTNSNDSFWLANPNAPIGEDYVSLHGNNSSERTLRTRSGLAMIQQQIDGAGTFDQQGFLDTMLSNQHYAGQILRDDVVALCQAAGSVDIDINDSDEVVELVTVDLTEACTVLTDWDLTANLDSQGSHLFREFLRAANSSYRHLPDSFSYAVPYDNSDPVNTPRGLDTEPANNAAVLTALGTAVKAITDAGIALDAKLGDIQSITRNDQRIALPGGEEFEGVFNKMGYDTISTEGYPDVTGSSASWVMVTKLTPEATTVKGVTAYSQSSDNTSEHYADMTKQFAVGELIDIPYTEADVIDQATSTLALTEGAEECQDNGWENFAVFADENECINYFVAVDENRTGEFSN</sequence>
<keyword evidence="2 5" id="KW-0732">Signal</keyword>
<dbReference type="EMBL" id="CAKLPX010000001">
    <property type="protein sequence ID" value="CAH0991284.1"/>
    <property type="molecule type" value="Genomic_DNA"/>
</dbReference>
<evidence type="ECO:0000256" key="3">
    <source>
        <dbReference type="ARBA" id="ARBA00022801"/>
    </source>
</evidence>
<keyword evidence="4" id="KW-0865">Zymogen</keyword>
<gene>
    <name evidence="6" type="primary">aac_2</name>
    <name evidence="6" type="ORF">SIN8267_01386</name>
</gene>
<dbReference type="RefSeq" id="WP_237443939.1">
    <property type="nucleotide sequence ID" value="NZ_CAKLPX010000001.1"/>
</dbReference>
<dbReference type="PROSITE" id="PS51257">
    <property type="entry name" value="PROKAR_LIPOPROTEIN"/>
    <property type="match status" value="1"/>
</dbReference>
<dbReference type="PANTHER" id="PTHR34218">
    <property type="entry name" value="PEPTIDASE S45 PENICILLIN AMIDASE"/>
    <property type="match status" value="1"/>
</dbReference>
<dbReference type="InterPro" id="IPR029055">
    <property type="entry name" value="Ntn_hydrolases_N"/>
</dbReference>
<comment type="similarity">
    <text evidence="1">Belongs to the peptidase S45 family.</text>
</comment>
<feature type="signal peptide" evidence="5">
    <location>
        <begin position="1"/>
        <end position="22"/>
    </location>
</feature>
<feature type="chain" id="PRO_5046924472" evidence="5">
    <location>
        <begin position="23"/>
        <end position="843"/>
    </location>
</feature>
<dbReference type="Gene3D" id="3.60.20.10">
    <property type="entry name" value="Glutamine Phosphoribosylpyrophosphate, subunit 1, domain 1"/>
    <property type="match status" value="1"/>
</dbReference>
<dbReference type="Proteomes" id="UP000838100">
    <property type="component" value="Unassembled WGS sequence"/>
</dbReference>
<dbReference type="GO" id="GO:0016787">
    <property type="term" value="F:hydrolase activity"/>
    <property type="evidence" value="ECO:0007669"/>
    <property type="project" value="UniProtKB-KW"/>
</dbReference>
<dbReference type="InterPro" id="IPR043146">
    <property type="entry name" value="Penicillin_amidase_N_B-knob"/>
</dbReference>
<organism evidence="6 7">
    <name type="scientific">Sinobacterium norvegicum</name>
    <dbReference type="NCBI Taxonomy" id="1641715"/>
    <lineage>
        <taxon>Bacteria</taxon>
        <taxon>Pseudomonadati</taxon>
        <taxon>Pseudomonadota</taxon>
        <taxon>Gammaproteobacteria</taxon>
        <taxon>Cellvibrionales</taxon>
        <taxon>Spongiibacteraceae</taxon>
        <taxon>Sinobacterium</taxon>
    </lineage>
</organism>
<dbReference type="InterPro" id="IPR002692">
    <property type="entry name" value="S45"/>
</dbReference>
<dbReference type="Gene3D" id="1.10.1400.10">
    <property type="match status" value="1"/>
</dbReference>
<name>A0ABM9ADJ8_9GAMM</name>
<proteinExistence type="inferred from homology"/>
<dbReference type="Pfam" id="PF01804">
    <property type="entry name" value="Penicil_amidase"/>
    <property type="match status" value="1"/>
</dbReference>
<evidence type="ECO:0000256" key="5">
    <source>
        <dbReference type="SAM" id="SignalP"/>
    </source>
</evidence>
<comment type="caution">
    <text evidence="6">The sequence shown here is derived from an EMBL/GenBank/DDBJ whole genome shotgun (WGS) entry which is preliminary data.</text>
</comment>
<dbReference type="InterPro" id="IPR023343">
    <property type="entry name" value="Penicillin_amidase_dom1"/>
</dbReference>
<evidence type="ECO:0000256" key="1">
    <source>
        <dbReference type="ARBA" id="ARBA00006586"/>
    </source>
</evidence>
<evidence type="ECO:0000256" key="2">
    <source>
        <dbReference type="ARBA" id="ARBA00022729"/>
    </source>
</evidence>
<keyword evidence="7" id="KW-1185">Reference proteome</keyword>